<evidence type="ECO:0000256" key="8">
    <source>
        <dbReference type="RuleBase" id="RU361257"/>
    </source>
</evidence>
<dbReference type="PIRSF" id="PIRSF000398">
    <property type="entry name" value="M_m6A_EcoRV"/>
    <property type="match status" value="1"/>
</dbReference>
<dbReference type="GO" id="GO:0009307">
    <property type="term" value="P:DNA restriction-modification system"/>
    <property type="evidence" value="ECO:0007669"/>
    <property type="project" value="InterPro"/>
</dbReference>
<dbReference type="PRINTS" id="PR00505">
    <property type="entry name" value="D12N6MTFRASE"/>
</dbReference>
<feature type="binding site" evidence="7">
    <location>
        <position position="202"/>
    </location>
    <ligand>
        <name>S-adenosyl-L-methionine</name>
        <dbReference type="ChEBI" id="CHEBI:59789"/>
    </ligand>
</feature>
<organism evidence="9 10">
    <name type="scientific">Candidatus Onthomorpha intestinigallinarum</name>
    <dbReference type="NCBI Taxonomy" id="2840880"/>
    <lineage>
        <taxon>Bacteria</taxon>
        <taxon>Pseudomonadati</taxon>
        <taxon>Bacteroidota</taxon>
        <taxon>Bacteroidia</taxon>
        <taxon>Bacteroidales</taxon>
        <taxon>Candidatus Onthomorpha</taxon>
    </lineage>
</organism>
<evidence type="ECO:0000256" key="4">
    <source>
        <dbReference type="ARBA" id="ARBA00022679"/>
    </source>
</evidence>
<dbReference type="GO" id="GO:0009007">
    <property type="term" value="F:site-specific DNA-methyltransferase (adenine-specific) activity"/>
    <property type="evidence" value="ECO:0007669"/>
    <property type="project" value="UniProtKB-UniRule"/>
</dbReference>
<feature type="binding site" evidence="7">
    <location>
        <position position="12"/>
    </location>
    <ligand>
        <name>S-adenosyl-L-methionine</name>
        <dbReference type="ChEBI" id="CHEBI:59789"/>
    </ligand>
</feature>
<dbReference type="PROSITE" id="PS00092">
    <property type="entry name" value="N6_MTASE"/>
    <property type="match status" value="1"/>
</dbReference>
<evidence type="ECO:0000256" key="3">
    <source>
        <dbReference type="ARBA" id="ARBA00022603"/>
    </source>
</evidence>
<dbReference type="GO" id="GO:0006298">
    <property type="term" value="P:mismatch repair"/>
    <property type="evidence" value="ECO:0007669"/>
    <property type="project" value="TreeGrafter"/>
</dbReference>
<sequence length="318" mass="37090">MIKVEAKPFIKWVGGKGQLLPTFANMLPVSLSNLDGFTYMEPFIGGGAMLFFMLKTFPNIDKAVINDLNPDLIKAYNIVKTHPENLVSTLKSIDKEYSYITNEEDRKDFYLTVRKHFNTKELSDVDNTAYLIFLNKTCFNGLYRVNSKGEFNVPFGRYKNPKICDESTIFEDSKLLQKVEIINGDFEQTEKFVSKNTFVYFDPPYRPLDKTSSFNSYSKEIFDDSEQIRLKKYFDRLSDKHCMIMLSNSDCKGRNNDDTFFDDLYKEYNIDRVYASRPINSNPLKRGKLTELLIRNYTNIPRFIYSDSEDKQIEYAAV</sequence>
<evidence type="ECO:0000256" key="1">
    <source>
        <dbReference type="ARBA" id="ARBA00006594"/>
    </source>
</evidence>
<dbReference type="PANTHER" id="PTHR30481">
    <property type="entry name" value="DNA ADENINE METHYLASE"/>
    <property type="match status" value="1"/>
</dbReference>
<dbReference type="EMBL" id="DXGG01000228">
    <property type="protein sequence ID" value="HIW88057.1"/>
    <property type="molecule type" value="Genomic_DNA"/>
</dbReference>
<feature type="binding site" evidence="7">
    <location>
        <position position="67"/>
    </location>
    <ligand>
        <name>S-adenosyl-L-methionine</name>
        <dbReference type="ChEBI" id="CHEBI:59789"/>
    </ligand>
</feature>
<dbReference type="GO" id="GO:0043565">
    <property type="term" value="F:sequence-specific DNA binding"/>
    <property type="evidence" value="ECO:0007669"/>
    <property type="project" value="TreeGrafter"/>
</dbReference>
<evidence type="ECO:0000256" key="7">
    <source>
        <dbReference type="PIRSR" id="PIRSR000398-1"/>
    </source>
</evidence>
<dbReference type="PANTHER" id="PTHR30481:SF3">
    <property type="entry name" value="DNA ADENINE METHYLASE"/>
    <property type="match status" value="1"/>
</dbReference>
<keyword evidence="4 8" id="KW-0808">Transferase</keyword>
<dbReference type="SUPFAM" id="SSF53335">
    <property type="entry name" value="S-adenosyl-L-methionine-dependent methyltransferases"/>
    <property type="match status" value="1"/>
</dbReference>
<dbReference type="NCBIfam" id="TIGR00571">
    <property type="entry name" value="dam"/>
    <property type="match status" value="1"/>
</dbReference>
<dbReference type="InterPro" id="IPR029063">
    <property type="entry name" value="SAM-dependent_MTases_sf"/>
</dbReference>
<comment type="similarity">
    <text evidence="1 8">Belongs to the N(4)/N(6)-methyltransferase family.</text>
</comment>
<evidence type="ECO:0000313" key="10">
    <source>
        <dbReference type="Proteomes" id="UP000824267"/>
    </source>
</evidence>
<dbReference type="GO" id="GO:1904047">
    <property type="term" value="F:S-adenosyl-L-methionine binding"/>
    <property type="evidence" value="ECO:0007669"/>
    <property type="project" value="TreeGrafter"/>
</dbReference>
<comment type="catalytic activity">
    <reaction evidence="6 8">
        <text>a 2'-deoxyadenosine in DNA + S-adenosyl-L-methionine = an N(6)-methyl-2'-deoxyadenosine in DNA + S-adenosyl-L-homocysteine + H(+)</text>
        <dbReference type="Rhea" id="RHEA:15197"/>
        <dbReference type="Rhea" id="RHEA-COMP:12418"/>
        <dbReference type="Rhea" id="RHEA-COMP:12419"/>
        <dbReference type="ChEBI" id="CHEBI:15378"/>
        <dbReference type="ChEBI" id="CHEBI:57856"/>
        <dbReference type="ChEBI" id="CHEBI:59789"/>
        <dbReference type="ChEBI" id="CHEBI:90615"/>
        <dbReference type="ChEBI" id="CHEBI:90616"/>
        <dbReference type="EC" id="2.1.1.72"/>
    </reaction>
</comment>
<evidence type="ECO:0000256" key="5">
    <source>
        <dbReference type="ARBA" id="ARBA00022691"/>
    </source>
</evidence>
<comment type="caution">
    <text evidence="9">The sequence shown here is derived from an EMBL/GenBank/DDBJ whole genome shotgun (WGS) entry which is preliminary data.</text>
</comment>
<dbReference type="InterPro" id="IPR023095">
    <property type="entry name" value="Ade_MeTrfase_dom_2"/>
</dbReference>
<dbReference type="InterPro" id="IPR012327">
    <property type="entry name" value="MeTrfase_D12"/>
</dbReference>
<dbReference type="Gene3D" id="3.40.50.150">
    <property type="entry name" value="Vaccinia Virus protein VP39"/>
    <property type="match status" value="1"/>
</dbReference>
<protein>
    <recommendedName>
        <fullName evidence="2 8">Site-specific DNA-methyltransferase (adenine-specific)</fullName>
        <ecNumber evidence="2 8">2.1.1.72</ecNumber>
    </recommendedName>
</protein>
<dbReference type="EC" id="2.1.1.72" evidence="2 8"/>
<dbReference type="InterPro" id="IPR012263">
    <property type="entry name" value="M_m6A_EcoRV"/>
</dbReference>
<dbReference type="InterPro" id="IPR002052">
    <property type="entry name" value="DNA_methylase_N6_adenine_CS"/>
</dbReference>
<name>A0A9D1RJZ4_9BACT</name>
<keyword evidence="3 8" id="KW-0489">Methyltransferase</keyword>
<dbReference type="AlphaFoldDB" id="A0A9D1RJZ4"/>
<keyword evidence="5 8" id="KW-0949">S-adenosyl-L-methionine</keyword>
<evidence type="ECO:0000256" key="2">
    <source>
        <dbReference type="ARBA" id="ARBA00011900"/>
    </source>
</evidence>
<gene>
    <name evidence="9" type="ORF">IAC47_07305</name>
</gene>
<dbReference type="Gene3D" id="1.10.1020.10">
    <property type="entry name" value="Adenine-specific Methyltransferase, Domain 2"/>
    <property type="match status" value="1"/>
</dbReference>
<proteinExistence type="inferred from homology"/>
<accession>A0A9D1RJZ4</accession>
<reference evidence="9" key="2">
    <citation type="submission" date="2021-04" db="EMBL/GenBank/DDBJ databases">
        <authorList>
            <person name="Gilroy R."/>
        </authorList>
    </citation>
    <scope>NUCLEOTIDE SEQUENCE</scope>
    <source>
        <strain evidence="9">Gambia16-930</strain>
    </source>
</reference>
<reference evidence="9" key="1">
    <citation type="journal article" date="2021" name="PeerJ">
        <title>Extensive microbial diversity within the chicken gut microbiome revealed by metagenomics and culture.</title>
        <authorList>
            <person name="Gilroy R."/>
            <person name="Ravi A."/>
            <person name="Getino M."/>
            <person name="Pursley I."/>
            <person name="Horton D.L."/>
            <person name="Alikhan N.F."/>
            <person name="Baker D."/>
            <person name="Gharbi K."/>
            <person name="Hall N."/>
            <person name="Watson M."/>
            <person name="Adriaenssens E.M."/>
            <person name="Foster-Nyarko E."/>
            <person name="Jarju S."/>
            <person name="Secka A."/>
            <person name="Antonio M."/>
            <person name="Oren A."/>
            <person name="Chaudhuri R.R."/>
            <person name="La Ragione R."/>
            <person name="Hildebrand F."/>
            <person name="Pallen M.J."/>
        </authorList>
    </citation>
    <scope>NUCLEOTIDE SEQUENCE</scope>
    <source>
        <strain evidence="9">Gambia16-930</strain>
    </source>
</reference>
<evidence type="ECO:0000256" key="6">
    <source>
        <dbReference type="ARBA" id="ARBA00047942"/>
    </source>
</evidence>
<dbReference type="Proteomes" id="UP000824267">
    <property type="component" value="Unassembled WGS sequence"/>
</dbReference>
<feature type="binding site" evidence="7">
    <location>
        <position position="16"/>
    </location>
    <ligand>
        <name>S-adenosyl-L-methionine</name>
        <dbReference type="ChEBI" id="CHEBI:59789"/>
    </ligand>
</feature>
<dbReference type="GO" id="GO:0032259">
    <property type="term" value="P:methylation"/>
    <property type="evidence" value="ECO:0007669"/>
    <property type="project" value="UniProtKB-KW"/>
</dbReference>
<evidence type="ECO:0000313" key="9">
    <source>
        <dbReference type="EMBL" id="HIW88057.1"/>
    </source>
</evidence>
<dbReference type="Pfam" id="PF02086">
    <property type="entry name" value="MethyltransfD12"/>
    <property type="match status" value="1"/>
</dbReference>